<evidence type="ECO:0000256" key="2">
    <source>
        <dbReference type="ARBA" id="ARBA00023315"/>
    </source>
</evidence>
<name>A0A1I1BYF6_9PSEU</name>
<keyword evidence="1" id="KW-0808">Transferase</keyword>
<evidence type="ECO:0000313" key="5">
    <source>
        <dbReference type="Proteomes" id="UP000243799"/>
    </source>
</evidence>
<gene>
    <name evidence="4" type="ORF">SAMN05216266_11890</name>
</gene>
<dbReference type="GO" id="GO:0016747">
    <property type="term" value="F:acyltransferase activity, transferring groups other than amino-acyl groups"/>
    <property type="evidence" value="ECO:0007669"/>
    <property type="project" value="InterPro"/>
</dbReference>
<dbReference type="CDD" id="cd04301">
    <property type="entry name" value="NAT_SF"/>
    <property type="match status" value="1"/>
</dbReference>
<organism evidence="4 5">
    <name type="scientific">Amycolatopsis marina</name>
    <dbReference type="NCBI Taxonomy" id="490629"/>
    <lineage>
        <taxon>Bacteria</taxon>
        <taxon>Bacillati</taxon>
        <taxon>Actinomycetota</taxon>
        <taxon>Actinomycetes</taxon>
        <taxon>Pseudonocardiales</taxon>
        <taxon>Pseudonocardiaceae</taxon>
        <taxon>Amycolatopsis</taxon>
    </lineage>
</organism>
<evidence type="ECO:0000313" key="4">
    <source>
        <dbReference type="EMBL" id="SFB54862.1"/>
    </source>
</evidence>
<dbReference type="InterPro" id="IPR000182">
    <property type="entry name" value="GNAT_dom"/>
</dbReference>
<dbReference type="PANTHER" id="PTHR43877">
    <property type="entry name" value="AMINOALKYLPHOSPHONATE N-ACETYLTRANSFERASE-RELATED-RELATED"/>
    <property type="match status" value="1"/>
</dbReference>
<dbReference type="InterPro" id="IPR016181">
    <property type="entry name" value="Acyl_CoA_acyltransferase"/>
</dbReference>
<dbReference type="AlphaFoldDB" id="A0A1I1BYF6"/>
<dbReference type="STRING" id="490629.SAMN05216266_11890"/>
<dbReference type="Proteomes" id="UP000243799">
    <property type="component" value="Unassembled WGS sequence"/>
</dbReference>
<dbReference type="PROSITE" id="PS51186">
    <property type="entry name" value="GNAT"/>
    <property type="match status" value="1"/>
</dbReference>
<dbReference type="GO" id="GO:0005840">
    <property type="term" value="C:ribosome"/>
    <property type="evidence" value="ECO:0007669"/>
    <property type="project" value="UniProtKB-KW"/>
</dbReference>
<keyword evidence="2" id="KW-0012">Acyltransferase</keyword>
<dbReference type="Gene3D" id="3.40.630.30">
    <property type="match status" value="1"/>
</dbReference>
<dbReference type="OrthoDB" id="5243635at2"/>
<reference evidence="5" key="1">
    <citation type="submission" date="2016-10" db="EMBL/GenBank/DDBJ databases">
        <authorList>
            <person name="Varghese N."/>
            <person name="Submissions S."/>
        </authorList>
    </citation>
    <scope>NUCLEOTIDE SEQUENCE [LARGE SCALE GENOMIC DNA]</scope>
    <source>
        <strain evidence="5">CGMCC 4.3568</strain>
    </source>
</reference>
<dbReference type="PANTHER" id="PTHR43877:SF2">
    <property type="entry name" value="AMINOALKYLPHOSPHONATE N-ACETYLTRANSFERASE-RELATED"/>
    <property type="match status" value="1"/>
</dbReference>
<dbReference type="EMBL" id="FOKG01000018">
    <property type="protein sequence ID" value="SFB54862.1"/>
    <property type="molecule type" value="Genomic_DNA"/>
</dbReference>
<dbReference type="Pfam" id="PF00583">
    <property type="entry name" value="Acetyltransf_1"/>
    <property type="match status" value="1"/>
</dbReference>
<feature type="domain" description="N-acetyltransferase" evidence="3">
    <location>
        <begin position="5"/>
        <end position="161"/>
    </location>
</feature>
<evidence type="ECO:0000256" key="1">
    <source>
        <dbReference type="ARBA" id="ARBA00022679"/>
    </source>
</evidence>
<keyword evidence="4" id="KW-0687">Ribonucleoprotein</keyword>
<keyword evidence="5" id="KW-1185">Reference proteome</keyword>
<accession>A0A1I1BYF6</accession>
<dbReference type="SUPFAM" id="SSF55729">
    <property type="entry name" value="Acyl-CoA N-acyltransferases (Nat)"/>
    <property type="match status" value="1"/>
</dbReference>
<dbReference type="RefSeq" id="WP_091676295.1">
    <property type="nucleotide sequence ID" value="NZ_FOKG01000018.1"/>
</dbReference>
<dbReference type="InterPro" id="IPR050832">
    <property type="entry name" value="Bact_Acetyltransf"/>
</dbReference>
<sequence length="168" mass="18197">MTADANVCPARPDDAGAVAEIWYRGWCDGYLGNVPEHLVAIRTRDSFWTRAEQHVDDTVVATVADEVAGFVMVVRDEVEQVYVAGRHRGSGIAAVLLTEAERLVVANGYGRAWLAVVAGNTRARRFYERNGWVDEGPFDHHAPGADGPVLVPAHRYVKRVGGAGSVDG</sequence>
<proteinExistence type="predicted"/>
<evidence type="ECO:0000259" key="3">
    <source>
        <dbReference type="PROSITE" id="PS51186"/>
    </source>
</evidence>
<keyword evidence="4" id="KW-0689">Ribosomal protein</keyword>
<protein>
    <submittedName>
        <fullName evidence="4">Ribosomal protein S18 acetylase RimI</fullName>
    </submittedName>
</protein>